<protein>
    <submittedName>
        <fullName evidence="2">Uncharacterized protein</fullName>
    </submittedName>
</protein>
<dbReference type="AlphaFoldDB" id="A0A5J5BQK4"/>
<evidence type="ECO:0000313" key="2">
    <source>
        <dbReference type="EMBL" id="KAA8544400.1"/>
    </source>
</evidence>
<dbReference type="Proteomes" id="UP000325577">
    <property type="component" value="Linkage Group LG11"/>
</dbReference>
<evidence type="ECO:0000313" key="3">
    <source>
        <dbReference type="Proteomes" id="UP000325577"/>
    </source>
</evidence>
<accession>A0A5J5BQK4</accession>
<gene>
    <name evidence="2" type="ORF">F0562_022412</name>
</gene>
<keyword evidence="1" id="KW-0472">Membrane</keyword>
<dbReference type="Pfam" id="PF11347">
    <property type="entry name" value="CRR42-like"/>
    <property type="match status" value="1"/>
</dbReference>
<dbReference type="EMBL" id="CM018034">
    <property type="protein sequence ID" value="KAA8544400.1"/>
    <property type="molecule type" value="Genomic_DNA"/>
</dbReference>
<organism evidence="2 3">
    <name type="scientific">Nyssa sinensis</name>
    <dbReference type="NCBI Taxonomy" id="561372"/>
    <lineage>
        <taxon>Eukaryota</taxon>
        <taxon>Viridiplantae</taxon>
        <taxon>Streptophyta</taxon>
        <taxon>Embryophyta</taxon>
        <taxon>Tracheophyta</taxon>
        <taxon>Spermatophyta</taxon>
        <taxon>Magnoliopsida</taxon>
        <taxon>eudicotyledons</taxon>
        <taxon>Gunneridae</taxon>
        <taxon>Pentapetalae</taxon>
        <taxon>asterids</taxon>
        <taxon>Cornales</taxon>
        <taxon>Nyssaceae</taxon>
        <taxon>Nyssa</taxon>
    </lineage>
</organism>
<dbReference type="PANTHER" id="PTHR36799:SF2">
    <property type="entry name" value="PROTEIN CHLORORESPIRATORY REDUCTION 42, CHLOROPLASTIC"/>
    <property type="match status" value="1"/>
</dbReference>
<name>A0A5J5BQK4_9ASTE</name>
<dbReference type="GO" id="GO:0010258">
    <property type="term" value="P:NADH dehydrogenase complex (plastoquinone) assembly"/>
    <property type="evidence" value="ECO:0007669"/>
    <property type="project" value="InterPro"/>
</dbReference>
<evidence type="ECO:0000256" key="1">
    <source>
        <dbReference type="SAM" id="Phobius"/>
    </source>
</evidence>
<keyword evidence="1" id="KW-0812">Transmembrane</keyword>
<keyword evidence="1" id="KW-1133">Transmembrane helix</keyword>
<feature type="transmembrane region" description="Helical" evidence="1">
    <location>
        <begin position="164"/>
        <end position="187"/>
    </location>
</feature>
<dbReference type="InterPro" id="IPR021495">
    <property type="entry name" value="CRR42-like"/>
</dbReference>
<reference evidence="2 3" key="1">
    <citation type="submission" date="2019-09" db="EMBL/GenBank/DDBJ databases">
        <title>A chromosome-level genome assembly of the Chinese tupelo Nyssa sinensis.</title>
        <authorList>
            <person name="Yang X."/>
            <person name="Kang M."/>
            <person name="Yang Y."/>
            <person name="Xiong H."/>
            <person name="Wang M."/>
            <person name="Zhang Z."/>
            <person name="Wang Z."/>
            <person name="Wu H."/>
            <person name="Ma T."/>
            <person name="Liu J."/>
            <person name="Xi Z."/>
        </authorList>
    </citation>
    <scope>NUCLEOTIDE SEQUENCE [LARGE SCALE GENOMIC DNA]</scope>
    <source>
        <strain evidence="2">J267</strain>
        <tissue evidence="2">Leaf</tissue>
    </source>
</reference>
<proteinExistence type="predicted"/>
<dbReference type="OrthoDB" id="2020429at2759"/>
<sequence length="216" mass="24405">MALSLASMPPIPCSTPLSNSVLQLNCFNARIGGHSTVAVVTKCELKDSSGEKRLSTEGSRLQIGSPIIVIEAPKMLKTAASVPCLRPNSGLVKPGDVGRPKKIPTGSFNTTETAFHRIAKLGYLFDLHFHFHFVTLQSHSKTTQKPEPFLVCTPTRYLLFTPSFWKLFLFLHLFFSHFFFSFLRFFFPISISHFFPINTKNPISEFRHNVFLRLNK</sequence>
<keyword evidence="3" id="KW-1185">Reference proteome</keyword>
<dbReference type="PANTHER" id="PTHR36799">
    <property type="match status" value="1"/>
</dbReference>